<organism evidence="1 2">
    <name type="scientific">Austropuccinia psidii MF-1</name>
    <dbReference type="NCBI Taxonomy" id="1389203"/>
    <lineage>
        <taxon>Eukaryota</taxon>
        <taxon>Fungi</taxon>
        <taxon>Dikarya</taxon>
        <taxon>Basidiomycota</taxon>
        <taxon>Pucciniomycotina</taxon>
        <taxon>Pucciniomycetes</taxon>
        <taxon>Pucciniales</taxon>
        <taxon>Sphaerophragmiaceae</taxon>
        <taxon>Austropuccinia</taxon>
    </lineage>
</organism>
<dbReference type="AlphaFoldDB" id="A0A9Q3C5I8"/>
<accession>A0A9Q3C5I8</accession>
<comment type="caution">
    <text evidence="1">The sequence shown here is derived from an EMBL/GenBank/DDBJ whole genome shotgun (WGS) entry which is preliminary data.</text>
</comment>
<protein>
    <submittedName>
        <fullName evidence="1">Uncharacterized protein</fullName>
    </submittedName>
</protein>
<keyword evidence="2" id="KW-1185">Reference proteome</keyword>
<sequence>MNIVHRSGNIHKNADVLSRLALANTPKNPSSVPPEENYIEGVCVIEIGTELFNQAKERYKMDNNCHILCQLLMKDCNNPSLSSKLYYSWKKAYY</sequence>
<name>A0A9Q3C5I8_9BASI</name>
<gene>
    <name evidence="1" type="ORF">O181_017078</name>
</gene>
<dbReference type="OrthoDB" id="10030726at2759"/>
<dbReference type="Proteomes" id="UP000765509">
    <property type="component" value="Unassembled WGS sequence"/>
</dbReference>
<evidence type="ECO:0000313" key="1">
    <source>
        <dbReference type="EMBL" id="MBW0477363.1"/>
    </source>
</evidence>
<evidence type="ECO:0000313" key="2">
    <source>
        <dbReference type="Proteomes" id="UP000765509"/>
    </source>
</evidence>
<dbReference type="EMBL" id="AVOT02004780">
    <property type="protein sequence ID" value="MBW0477363.1"/>
    <property type="molecule type" value="Genomic_DNA"/>
</dbReference>
<reference evidence="1" key="1">
    <citation type="submission" date="2021-03" db="EMBL/GenBank/DDBJ databases">
        <title>Draft genome sequence of rust myrtle Austropuccinia psidii MF-1, a brazilian biotype.</title>
        <authorList>
            <person name="Quecine M.C."/>
            <person name="Pachon D.M.R."/>
            <person name="Bonatelli M.L."/>
            <person name="Correr F.H."/>
            <person name="Franceschini L.M."/>
            <person name="Leite T.F."/>
            <person name="Margarido G.R.A."/>
            <person name="Almeida C.A."/>
            <person name="Ferrarezi J.A."/>
            <person name="Labate C.A."/>
        </authorList>
    </citation>
    <scope>NUCLEOTIDE SEQUENCE</scope>
    <source>
        <strain evidence="1">MF-1</strain>
    </source>
</reference>
<proteinExistence type="predicted"/>